<name>A0A1I4BBK2_9GAMM</name>
<dbReference type="SUPFAM" id="SSF54631">
    <property type="entry name" value="CBS-domain pair"/>
    <property type="match status" value="1"/>
</dbReference>
<dbReference type="RefSeq" id="WP_139201708.1">
    <property type="nucleotide sequence ID" value="NZ_FOSR01000005.1"/>
</dbReference>
<dbReference type="Proteomes" id="UP000198725">
    <property type="component" value="Unassembled WGS sequence"/>
</dbReference>
<accession>A0A1I4BBK2</accession>
<evidence type="ECO:0000313" key="1">
    <source>
        <dbReference type="EMBL" id="SFK65720.1"/>
    </source>
</evidence>
<reference evidence="2" key="1">
    <citation type="submission" date="2016-10" db="EMBL/GenBank/DDBJ databases">
        <authorList>
            <person name="Varghese N."/>
            <person name="Submissions S."/>
        </authorList>
    </citation>
    <scope>NUCLEOTIDE SEQUENCE [LARGE SCALE GENOMIC DNA]</scope>
    <source>
        <strain evidence="2">MO64</strain>
    </source>
</reference>
<sequence>MMYRPLQVLPMQAALPASSRPRPLPDALAESDSATLLMTDFRDTTPASIASGKRLGDALIEMHHAATHTLLATEGEHIAGIITLHDIHGPRPVQFLHDAGCHLNCRHGNVTVADVMTPIQHVPALRLSDVQRSRIGDIRKTFEGSTMGHLLVLDADASTDLGVICGIFERERIEREIHA</sequence>
<dbReference type="EMBL" id="FOSR01000005">
    <property type="protein sequence ID" value="SFK65720.1"/>
    <property type="molecule type" value="Genomic_DNA"/>
</dbReference>
<keyword evidence="2" id="KW-1185">Reference proteome</keyword>
<evidence type="ECO:0008006" key="3">
    <source>
        <dbReference type="Google" id="ProtNLM"/>
    </source>
</evidence>
<proteinExistence type="predicted"/>
<organism evidence="1 2">
    <name type="scientific">Rhodanobacter glycinis</name>
    <dbReference type="NCBI Taxonomy" id="582702"/>
    <lineage>
        <taxon>Bacteria</taxon>
        <taxon>Pseudomonadati</taxon>
        <taxon>Pseudomonadota</taxon>
        <taxon>Gammaproteobacteria</taxon>
        <taxon>Lysobacterales</taxon>
        <taxon>Rhodanobacteraceae</taxon>
        <taxon>Rhodanobacter</taxon>
    </lineage>
</organism>
<evidence type="ECO:0000313" key="2">
    <source>
        <dbReference type="Proteomes" id="UP000198725"/>
    </source>
</evidence>
<dbReference type="Gene3D" id="3.10.580.10">
    <property type="entry name" value="CBS-domain"/>
    <property type="match status" value="1"/>
</dbReference>
<dbReference type="AlphaFoldDB" id="A0A1I4BBK2"/>
<dbReference type="InterPro" id="IPR046342">
    <property type="entry name" value="CBS_dom_sf"/>
</dbReference>
<protein>
    <recommendedName>
        <fullName evidence="3">CBS domain-containing protein</fullName>
    </recommendedName>
</protein>
<gene>
    <name evidence="1" type="ORF">SAMN05192579_10511</name>
</gene>